<accession>A0A8R1YPC4</accession>
<gene>
    <name evidence="1" type="primary">WBGene00275314</name>
</gene>
<accession>A0A2A6BFK4</accession>
<dbReference type="InterPro" id="IPR011333">
    <property type="entry name" value="SKP1/BTB/POZ_sf"/>
</dbReference>
<evidence type="ECO:0000313" key="1">
    <source>
        <dbReference type="EnsemblMetazoa" id="PPA36945.1"/>
    </source>
</evidence>
<dbReference type="CDD" id="cd18186">
    <property type="entry name" value="BTB_POZ_ZBTB_KLHL-like"/>
    <property type="match status" value="1"/>
</dbReference>
<sequence length="436" mass="50854">MSSEIVLTSPTTHLRILLDNKLCSLTSSIDGSILYVETVVKLLISSLDRFQSGDNFIIRSDLSLRNSEGQEIWSASINSMGISQKERIRIDCLFGIIFSTDEPFEVFPPSILLFDKTDTRKKFELRVQMALQRQQTKVVSLSQTSRIHTEKILVGKSTIRVSREVRSLYEAVCDRIEQRLAQLLVSSSPFFENLFEGNYCEKERGIYEIKDVSEKDFMWFIESFHRRNWEFASMDRALLALTFADRFELLYLHSRVLPYLKKNILPKEDIKDTLILCSRFKRIDELISWVVNQCDNENEVILLLRECSRQISSTAMEAALKALLIMSLENDENEKRKTNLRDERIAKLLRTSCNGNDVVIQLRCHNTDNCIVYDDFFRLTIKEVDGIRGFSGNSLWRYIPKEYLLVKIDEISMRRGDERHFKASWNETTYVHAFID</sequence>
<name>A0A2A6BFK4_PRIPA</name>
<dbReference type="Gene3D" id="3.30.710.10">
    <property type="entry name" value="Potassium Channel Kv1.1, Chain A"/>
    <property type="match status" value="1"/>
</dbReference>
<evidence type="ECO:0000313" key="2">
    <source>
        <dbReference type="Proteomes" id="UP000005239"/>
    </source>
</evidence>
<dbReference type="InterPro" id="IPR000210">
    <property type="entry name" value="BTB/POZ_dom"/>
</dbReference>
<dbReference type="AlphaFoldDB" id="A0A2A6BFK4"/>
<reference evidence="2" key="1">
    <citation type="journal article" date="2008" name="Nat. Genet.">
        <title>The Pristionchus pacificus genome provides a unique perspective on nematode lifestyle and parasitism.</title>
        <authorList>
            <person name="Dieterich C."/>
            <person name="Clifton S.W."/>
            <person name="Schuster L.N."/>
            <person name="Chinwalla A."/>
            <person name="Delehaunty K."/>
            <person name="Dinkelacker I."/>
            <person name="Fulton L."/>
            <person name="Fulton R."/>
            <person name="Godfrey J."/>
            <person name="Minx P."/>
            <person name="Mitreva M."/>
            <person name="Roeseler W."/>
            <person name="Tian H."/>
            <person name="Witte H."/>
            <person name="Yang S.P."/>
            <person name="Wilson R.K."/>
            <person name="Sommer R.J."/>
        </authorList>
    </citation>
    <scope>NUCLEOTIDE SEQUENCE [LARGE SCALE GENOMIC DNA]</scope>
    <source>
        <strain evidence="2">PS312</strain>
    </source>
</reference>
<keyword evidence="2" id="KW-1185">Reference proteome</keyword>
<dbReference type="Pfam" id="PF00651">
    <property type="entry name" value="BTB"/>
    <property type="match status" value="1"/>
</dbReference>
<reference evidence="1" key="2">
    <citation type="submission" date="2022-06" db="UniProtKB">
        <authorList>
            <consortium name="EnsemblMetazoa"/>
        </authorList>
    </citation>
    <scope>IDENTIFICATION</scope>
    <source>
        <strain evidence="1">PS312</strain>
    </source>
</reference>
<organism evidence="1 2">
    <name type="scientific">Pristionchus pacificus</name>
    <name type="common">Parasitic nematode worm</name>
    <dbReference type="NCBI Taxonomy" id="54126"/>
    <lineage>
        <taxon>Eukaryota</taxon>
        <taxon>Metazoa</taxon>
        <taxon>Ecdysozoa</taxon>
        <taxon>Nematoda</taxon>
        <taxon>Chromadorea</taxon>
        <taxon>Rhabditida</taxon>
        <taxon>Rhabditina</taxon>
        <taxon>Diplogasteromorpha</taxon>
        <taxon>Diplogasteroidea</taxon>
        <taxon>Neodiplogasteridae</taxon>
        <taxon>Pristionchus</taxon>
    </lineage>
</organism>
<protein>
    <submittedName>
        <fullName evidence="1">BTB domain-containing protein</fullName>
    </submittedName>
</protein>
<dbReference type="PANTHER" id="PTHR22744">
    <property type="entry name" value="HELIX LOOP HELIX PROTEIN 21-RELATED"/>
    <property type="match status" value="1"/>
</dbReference>
<dbReference type="EnsemblMetazoa" id="PPA36945.1">
    <property type="protein sequence ID" value="PPA36945.1"/>
    <property type="gene ID" value="WBGene00275314"/>
</dbReference>
<dbReference type="Proteomes" id="UP000005239">
    <property type="component" value="Unassembled WGS sequence"/>
</dbReference>
<proteinExistence type="predicted"/>
<dbReference type="PANTHER" id="PTHR22744:SF14">
    <property type="entry name" value="BTB DOMAIN-CONTAINING PROTEIN-RELATED"/>
    <property type="match status" value="1"/>
</dbReference>
<dbReference type="SUPFAM" id="SSF54695">
    <property type="entry name" value="POZ domain"/>
    <property type="match status" value="1"/>
</dbReference>